<keyword evidence="1" id="KW-0472">Membrane</keyword>
<evidence type="ECO:0000313" key="4">
    <source>
        <dbReference type="Proteomes" id="UP000053937"/>
    </source>
</evidence>
<dbReference type="EMBL" id="LMBR01000088">
    <property type="protein sequence ID" value="KUL30573.1"/>
    <property type="molecule type" value="Genomic_DNA"/>
</dbReference>
<dbReference type="Pfam" id="PF11127">
    <property type="entry name" value="YgaP-like_TM"/>
    <property type="match status" value="1"/>
</dbReference>
<dbReference type="InterPro" id="IPR021309">
    <property type="entry name" value="YgaP-like_TM"/>
</dbReference>
<feature type="transmembrane region" description="Helical" evidence="1">
    <location>
        <begin position="36"/>
        <end position="53"/>
    </location>
</feature>
<dbReference type="Proteomes" id="UP000053937">
    <property type="component" value="Unassembled WGS sequence"/>
</dbReference>
<evidence type="ECO:0000256" key="1">
    <source>
        <dbReference type="SAM" id="Phobius"/>
    </source>
</evidence>
<protein>
    <recommendedName>
        <fullName evidence="2">Inner membrane protein YgaP-like transmembrane domain-containing protein</fullName>
    </recommendedName>
</protein>
<name>A0A101JQ28_CHLLI</name>
<evidence type="ECO:0000259" key="2">
    <source>
        <dbReference type="Pfam" id="PF11127"/>
    </source>
</evidence>
<sequence>MDTNMGQVDRIIRVVIGIIIIVLGVINQNWLGAIGLIPLITAGIGFCPLYKILGIKTCSNC</sequence>
<dbReference type="AlphaFoldDB" id="A0A101JQ28"/>
<keyword evidence="1" id="KW-0812">Transmembrane</keyword>
<gene>
    <name evidence="3" type="ORF">ASB62_03855</name>
</gene>
<keyword evidence="1" id="KW-1133">Transmembrane helix</keyword>
<organism evidence="3 4">
    <name type="scientific">Chlorobium limicola</name>
    <dbReference type="NCBI Taxonomy" id="1092"/>
    <lineage>
        <taxon>Bacteria</taxon>
        <taxon>Pseudomonadati</taxon>
        <taxon>Chlorobiota</taxon>
        <taxon>Chlorobiia</taxon>
        <taxon>Chlorobiales</taxon>
        <taxon>Chlorobiaceae</taxon>
        <taxon>Chlorobium/Pelodictyon group</taxon>
        <taxon>Chlorobium</taxon>
    </lineage>
</organism>
<keyword evidence="4" id="KW-1185">Reference proteome</keyword>
<reference evidence="3 4" key="1">
    <citation type="submission" date="2015-10" db="EMBL/GenBank/DDBJ databases">
        <title>Draft Genome Sequence of Chlorobium limicola strain Frasassi Growing under Artificial Lighting in the Frasassi Cave System.</title>
        <authorList>
            <person name="Mansor M."/>
            <person name="Macalady J."/>
        </authorList>
    </citation>
    <scope>NUCLEOTIDE SEQUENCE [LARGE SCALE GENOMIC DNA]</scope>
    <source>
        <strain evidence="3 4">Frasassi</strain>
    </source>
</reference>
<accession>A0A101JQ28</accession>
<feature type="domain" description="Inner membrane protein YgaP-like transmembrane" evidence="2">
    <location>
        <begin position="1"/>
        <end position="60"/>
    </location>
</feature>
<feature type="transmembrane region" description="Helical" evidence="1">
    <location>
        <begin position="12"/>
        <end position="30"/>
    </location>
</feature>
<comment type="caution">
    <text evidence="3">The sequence shown here is derived from an EMBL/GenBank/DDBJ whole genome shotgun (WGS) entry which is preliminary data.</text>
</comment>
<proteinExistence type="predicted"/>
<evidence type="ECO:0000313" key="3">
    <source>
        <dbReference type="EMBL" id="KUL30573.1"/>
    </source>
</evidence>
<dbReference type="OrthoDB" id="9804804at2"/>
<dbReference type="RefSeq" id="WP_059138706.1">
    <property type="nucleotide sequence ID" value="NZ_LMBR01000088.1"/>
</dbReference>